<protein>
    <submittedName>
        <fullName evidence="2">Uncharacterized protein</fullName>
    </submittedName>
</protein>
<keyword evidence="3" id="KW-1185">Reference proteome</keyword>
<feature type="non-terminal residue" evidence="2">
    <location>
        <position position="252"/>
    </location>
</feature>
<organism evidence="2 3">
    <name type="scientific">Symbiodinium natans</name>
    <dbReference type="NCBI Taxonomy" id="878477"/>
    <lineage>
        <taxon>Eukaryota</taxon>
        <taxon>Sar</taxon>
        <taxon>Alveolata</taxon>
        <taxon>Dinophyceae</taxon>
        <taxon>Suessiales</taxon>
        <taxon>Symbiodiniaceae</taxon>
        <taxon>Symbiodinium</taxon>
    </lineage>
</organism>
<comment type="caution">
    <text evidence="2">The sequence shown here is derived from an EMBL/GenBank/DDBJ whole genome shotgun (WGS) entry which is preliminary data.</text>
</comment>
<evidence type="ECO:0000313" key="3">
    <source>
        <dbReference type="Proteomes" id="UP000604046"/>
    </source>
</evidence>
<evidence type="ECO:0000313" key="2">
    <source>
        <dbReference type="EMBL" id="CAE7039051.1"/>
    </source>
</evidence>
<proteinExistence type="predicted"/>
<accession>A0A812IK65</accession>
<evidence type="ECO:0000256" key="1">
    <source>
        <dbReference type="SAM" id="MobiDB-lite"/>
    </source>
</evidence>
<gene>
    <name evidence="2" type="ORF">SNAT2548_LOCUS4654</name>
</gene>
<sequence length="252" mass="27286">EGEYDATLRGAAKNCPSTAPDELLSYGSVADVVTKIKDQLRIDYPPAGAVASLSMMMSSGSGDGSAGDGKPDEPMDAASELRDRIRKVATAKVAKMFQVFSPKPNELSASSIATVLSDAVAAKVDLQADECGIVVINPKMWTETKARPDASFAPLSDKPFKPLDVAKEMMSRPFWNNRWVRSSIIVVLVCASESVAVSEVFVFFDGRSRETRSRIRCQFPTEKTGQGHFPNTKELACLIPVRAMDSENCNTV</sequence>
<dbReference type="AlphaFoldDB" id="A0A812IK65"/>
<dbReference type="EMBL" id="CAJNDS010000289">
    <property type="protein sequence ID" value="CAE7039051.1"/>
    <property type="molecule type" value="Genomic_DNA"/>
</dbReference>
<dbReference type="Proteomes" id="UP000604046">
    <property type="component" value="Unassembled WGS sequence"/>
</dbReference>
<name>A0A812IK65_9DINO</name>
<dbReference type="OrthoDB" id="436800at2759"/>
<feature type="region of interest" description="Disordered" evidence="1">
    <location>
        <begin position="55"/>
        <end position="77"/>
    </location>
</feature>
<reference evidence="2" key="1">
    <citation type="submission" date="2021-02" db="EMBL/GenBank/DDBJ databases">
        <authorList>
            <person name="Dougan E. K."/>
            <person name="Rhodes N."/>
            <person name="Thang M."/>
            <person name="Chan C."/>
        </authorList>
    </citation>
    <scope>NUCLEOTIDE SEQUENCE</scope>
</reference>